<dbReference type="AlphaFoldDB" id="A0AAV4ISF3"/>
<proteinExistence type="predicted"/>
<name>A0AAV4ISF3_9GAST</name>
<dbReference type="Proteomes" id="UP000762676">
    <property type="component" value="Unassembled WGS sequence"/>
</dbReference>
<protein>
    <submittedName>
        <fullName evidence="1">Uncharacterized protein</fullName>
    </submittedName>
</protein>
<evidence type="ECO:0000313" key="2">
    <source>
        <dbReference type="Proteomes" id="UP000762676"/>
    </source>
</evidence>
<comment type="caution">
    <text evidence="1">The sequence shown here is derived from an EMBL/GenBank/DDBJ whole genome shotgun (WGS) entry which is preliminary data.</text>
</comment>
<accession>A0AAV4ISF3</accession>
<dbReference type="EMBL" id="BMAT01002736">
    <property type="protein sequence ID" value="GFS12733.1"/>
    <property type="molecule type" value="Genomic_DNA"/>
</dbReference>
<reference evidence="1 2" key="1">
    <citation type="journal article" date="2021" name="Elife">
        <title>Chloroplast acquisition without the gene transfer in kleptoplastic sea slugs, Plakobranchus ocellatus.</title>
        <authorList>
            <person name="Maeda T."/>
            <person name="Takahashi S."/>
            <person name="Yoshida T."/>
            <person name="Shimamura S."/>
            <person name="Takaki Y."/>
            <person name="Nagai Y."/>
            <person name="Toyoda A."/>
            <person name="Suzuki Y."/>
            <person name="Arimoto A."/>
            <person name="Ishii H."/>
            <person name="Satoh N."/>
            <person name="Nishiyama T."/>
            <person name="Hasebe M."/>
            <person name="Maruyama T."/>
            <person name="Minagawa J."/>
            <person name="Obokata J."/>
            <person name="Shigenobu S."/>
        </authorList>
    </citation>
    <scope>NUCLEOTIDE SEQUENCE [LARGE SCALE GENOMIC DNA]</scope>
</reference>
<organism evidence="1 2">
    <name type="scientific">Elysia marginata</name>
    <dbReference type="NCBI Taxonomy" id="1093978"/>
    <lineage>
        <taxon>Eukaryota</taxon>
        <taxon>Metazoa</taxon>
        <taxon>Spiralia</taxon>
        <taxon>Lophotrochozoa</taxon>
        <taxon>Mollusca</taxon>
        <taxon>Gastropoda</taxon>
        <taxon>Heterobranchia</taxon>
        <taxon>Euthyneura</taxon>
        <taxon>Panpulmonata</taxon>
        <taxon>Sacoglossa</taxon>
        <taxon>Placobranchoidea</taxon>
        <taxon>Plakobranchidae</taxon>
        <taxon>Elysia</taxon>
    </lineage>
</organism>
<keyword evidence="2" id="KW-1185">Reference proteome</keyword>
<evidence type="ECO:0000313" key="1">
    <source>
        <dbReference type="EMBL" id="GFS12733.1"/>
    </source>
</evidence>
<gene>
    <name evidence="1" type="ORF">ElyMa_001379200</name>
</gene>
<sequence>MDHILSECTEGPHFTDQDLRDCTDAAQAWTGLDHKLARQDMMMMMTGVVGAVMVDMTNGGESVTSGLILARRHQVSP</sequence>